<keyword evidence="2" id="KW-1133">Transmembrane helix</keyword>
<feature type="transmembrane region" description="Helical" evidence="2">
    <location>
        <begin position="333"/>
        <end position="353"/>
    </location>
</feature>
<keyword evidence="6" id="KW-1185">Reference proteome</keyword>
<evidence type="ECO:0000256" key="2">
    <source>
        <dbReference type="SAM" id="Phobius"/>
    </source>
</evidence>
<dbReference type="GO" id="GO:0016747">
    <property type="term" value="F:acyltransferase activity, transferring groups other than amino-acyl groups"/>
    <property type="evidence" value="ECO:0007669"/>
    <property type="project" value="InterPro"/>
</dbReference>
<dbReference type="GO" id="GO:0016020">
    <property type="term" value="C:membrane"/>
    <property type="evidence" value="ECO:0007669"/>
    <property type="project" value="TreeGrafter"/>
</dbReference>
<feature type="transmembrane region" description="Helical" evidence="2">
    <location>
        <begin position="240"/>
        <end position="262"/>
    </location>
</feature>
<accession>A0A495JPX0</accession>
<feature type="domain" description="SGNH" evidence="4">
    <location>
        <begin position="468"/>
        <end position="701"/>
    </location>
</feature>
<dbReference type="AlphaFoldDB" id="A0A495JPX0"/>
<evidence type="ECO:0000313" key="6">
    <source>
        <dbReference type="Proteomes" id="UP000277671"/>
    </source>
</evidence>
<evidence type="ECO:0000259" key="3">
    <source>
        <dbReference type="Pfam" id="PF01757"/>
    </source>
</evidence>
<dbReference type="InterPro" id="IPR043968">
    <property type="entry name" value="SGNH"/>
</dbReference>
<dbReference type="Pfam" id="PF01757">
    <property type="entry name" value="Acyl_transf_3"/>
    <property type="match status" value="1"/>
</dbReference>
<evidence type="ECO:0000256" key="1">
    <source>
        <dbReference type="SAM" id="MobiDB-lite"/>
    </source>
</evidence>
<proteinExistence type="predicted"/>
<feature type="transmembrane region" description="Helical" evidence="2">
    <location>
        <begin position="21"/>
        <end position="40"/>
    </location>
</feature>
<sequence>MTQLASRAGDRTRSGRGFRGDIEGMRALAVVLVLLFHIDLAVVPGGFIGVDVFFVISGFLITGLLLSELERTGKISLVGFYARRAKRLLPAAVLVLAASLLLTYLFLPRTRWLQTGWDVVASGSYVMNWRLATQAVDYLAANEPPSILQHYWSLAVEEQFYLLWPLLLILVGVWAAHRWPGRLRRRLLLCLGLVAVASFAWSVHLTQSNPESAFFVTTTRVWELAVGGGLAILSRHLVRLPRLAAVVLGWAGLGAIVLGALLLTEASPFPGYRALVPTLGAAALIAAGTAAGQAGPGRLLSLGPIRAVGALSYSLYLWHWPLLVAAEARFGELGVSAGLVVVLLSVALAWLTYRYVENPVRRAKQFTLQPARALQLGLVCTVTTVVMGLLFPLTVWPPAQVTTATSLTPRSTASGPAPSAPTEPLGAAALGPEPRDNPAGAPVDKVDTIFPAPLAARKDLPDVYDDDCLSEQQESEVRTCVYGKRDSDFTVALAGDSHAAQWLPTLQEIAEANGWRVVTYIKAACPLLSITVARSGRPNSSCTEWNRSVRDRLTGADRPKLLVTSSSLYSPVRDGRTLNSSAGRTALAEGFRQTWSAMAEAKVPTIVLQGTPQPGIDIVECVSTHADRLTECTTARDDLAKGVGPIQAKAAEGLSGVHLIGLNDAICPTDRCAPVIGGMLVYRDTNHLTASYARSLSPRLRAEIDFALS</sequence>
<organism evidence="5 6">
    <name type="scientific">Micromonospora pisi</name>
    <dbReference type="NCBI Taxonomy" id="589240"/>
    <lineage>
        <taxon>Bacteria</taxon>
        <taxon>Bacillati</taxon>
        <taxon>Actinomycetota</taxon>
        <taxon>Actinomycetes</taxon>
        <taxon>Micromonosporales</taxon>
        <taxon>Micromonosporaceae</taxon>
        <taxon>Micromonospora</taxon>
    </lineage>
</organism>
<gene>
    <name evidence="5" type="ORF">BDK92_5424</name>
</gene>
<dbReference type="Pfam" id="PF19040">
    <property type="entry name" value="SGNH"/>
    <property type="match status" value="1"/>
</dbReference>
<feature type="domain" description="Acyltransferase 3" evidence="3">
    <location>
        <begin position="21"/>
        <end position="354"/>
    </location>
</feature>
<dbReference type="EMBL" id="RBKT01000001">
    <property type="protein sequence ID" value="RKR91040.1"/>
    <property type="molecule type" value="Genomic_DNA"/>
</dbReference>
<keyword evidence="2" id="KW-0812">Transmembrane</keyword>
<dbReference type="GO" id="GO:0009103">
    <property type="term" value="P:lipopolysaccharide biosynthetic process"/>
    <property type="evidence" value="ECO:0007669"/>
    <property type="project" value="TreeGrafter"/>
</dbReference>
<feature type="transmembrane region" description="Helical" evidence="2">
    <location>
        <begin position="159"/>
        <end position="176"/>
    </location>
</feature>
<dbReference type="RefSeq" id="WP_121159207.1">
    <property type="nucleotide sequence ID" value="NZ_RBKT01000001.1"/>
</dbReference>
<feature type="transmembrane region" description="Helical" evidence="2">
    <location>
        <begin position="299"/>
        <end position="321"/>
    </location>
</feature>
<feature type="transmembrane region" description="Helical" evidence="2">
    <location>
        <begin position="88"/>
        <end position="107"/>
    </location>
</feature>
<feature type="transmembrane region" description="Helical" evidence="2">
    <location>
        <begin position="212"/>
        <end position="233"/>
    </location>
</feature>
<feature type="transmembrane region" description="Helical" evidence="2">
    <location>
        <begin position="274"/>
        <end position="292"/>
    </location>
</feature>
<dbReference type="PANTHER" id="PTHR23028:SF53">
    <property type="entry name" value="ACYL_TRANSF_3 DOMAIN-CONTAINING PROTEIN"/>
    <property type="match status" value="1"/>
</dbReference>
<feature type="transmembrane region" description="Helical" evidence="2">
    <location>
        <begin position="188"/>
        <end position="206"/>
    </location>
</feature>
<dbReference type="PANTHER" id="PTHR23028">
    <property type="entry name" value="ACETYLTRANSFERASE"/>
    <property type="match status" value="1"/>
</dbReference>
<dbReference type="InterPro" id="IPR002656">
    <property type="entry name" value="Acyl_transf_3_dom"/>
</dbReference>
<feature type="transmembrane region" description="Helical" evidence="2">
    <location>
        <begin position="46"/>
        <end position="67"/>
    </location>
</feature>
<name>A0A495JPX0_9ACTN</name>
<dbReference type="OrthoDB" id="3404679at2"/>
<protein>
    <submittedName>
        <fullName evidence="5">Peptidoglycan/LPS O-acetylase OafA/YrhL</fullName>
    </submittedName>
</protein>
<dbReference type="InterPro" id="IPR050879">
    <property type="entry name" value="Acyltransferase_3"/>
</dbReference>
<evidence type="ECO:0000313" key="5">
    <source>
        <dbReference type="EMBL" id="RKR91040.1"/>
    </source>
</evidence>
<keyword evidence="2" id="KW-0472">Membrane</keyword>
<dbReference type="Proteomes" id="UP000277671">
    <property type="component" value="Unassembled WGS sequence"/>
</dbReference>
<evidence type="ECO:0000259" key="4">
    <source>
        <dbReference type="Pfam" id="PF19040"/>
    </source>
</evidence>
<feature type="transmembrane region" description="Helical" evidence="2">
    <location>
        <begin position="374"/>
        <end position="396"/>
    </location>
</feature>
<reference evidence="5 6" key="1">
    <citation type="submission" date="2018-10" db="EMBL/GenBank/DDBJ databases">
        <title>Sequencing the genomes of 1000 actinobacteria strains.</title>
        <authorList>
            <person name="Klenk H.-P."/>
        </authorList>
    </citation>
    <scope>NUCLEOTIDE SEQUENCE [LARGE SCALE GENOMIC DNA]</scope>
    <source>
        <strain evidence="5 6">DSM 45175</strain>
    </source>
</reference>
<feature type="region of interest" description="Disordered" evidence="1">
    <location>
        <begin position="406"/>
        <end position="443"/>
    </location>
</feature>
<comment type="caution">
    <text evidence="5">The sequence shown here is derived from an EMBL/GenBank/DDBJ whole genome shotgun (WGS) entry which is preliminary data.</text>
</comment>